<dbReference type="SUPFAM" id="SSF52317">
    <property type="entry name" value="Class I glutamine amidotransferase-like"/>
    <property type="match status" value="1"/>
</dbReference>
<evidence type="ECO:0000256" key="2">
    <source>
        <dbReference type="ARBA" id="ARBA00022679"/>
    </source>
</evidence>
<organism evidence="4">
    <name type="scientific">bioreactor metagenome</name>
    <dbReference type="NCBI Taxonomy" id="1076179"/>
    <lineage>
        <taxon>unclassified sequences</taxon>
        <taxon>metagenomes</taxon>
        <taxon>ecological metagenomes</taxon>
    </lineage>
</organism>
<dbReference type="HAMAP" id="MF_00295">
    <property type="entry name" value="MetA_acyltransf"/>
    <property type="match status" value="1"/>
</dbReference>
<keyword evidence="3 4" id="KW-0012">Acyltransferase</keyword>
<dbReference type="InterPro" id="IPR029062">
    <property type="entry name" value="Class_I_gatase-like"/>
</dbReference>
<dbReference type="GO" id="GO:0008899">
    <property type="term" value="F:homoserine O-succinyltransferase activity"/>
    <property type="evidence" value="ECO:0007669"/>
    <property type="project" value="TreeGrafter"/>
</dbReference>
<protein>
    <submittedName>
        <fullName evidence="4">Homoserine O-acetyltransferase 1</fullName>
        <ecNumber evidence="4">2.3.1.31</ecNumber>
    </submittedName>
</protein>
<dbReference type="InterPro" id="IPR033752">
    <property type="entry name" value="MetA_family"/>
</dbReference>
<proteinExistence type="inferred from homology"/>
<name>A0A644YMA6_9ZZZZ</name>
<dbReference type="PANTHER" id="PTHR20919">
    <property type="entry name" value="HOMOSERINE O-SUCCINYLTRANSFERASE"/>
    <property type="match status" value="1"/>
</dbReference>
<evidence type="ECO:0000256" key="1">
    <source>
        <dbReference type="ARBA" id="ARBA00022605"/>
    </source>
</evidence>
<sequence>MPIILSKNLLSCEALLKENVSLLYKEDVIEAPVNTLKVAILNLMPNKINAETQILKLLNNSNFIVEVVFLYPITHSFKTTSRDYLSTAYKSFYEVMDYNFHGLIITGAPLEKIDFEAIDYWAELKAIMEFSKLKVKSTIHICWAACAGLYYHYNINKILVREKIFGLYPNHIENNNSNLLDGLNENLWIPQSRFFYIDKNSIDKIERLRVLISSETSGIHCITSRDYKQIFLTGHWEYDSYTLLDEYTRDMLMGLNPKFPENYSCDNLPKYNWLEDAMRFFINWLSIISNQ</sequence>
<dbReference type="GO" id="GO:0008652">
    <property type="term" value="P:amino acid biosynthetic process"/>
    <property type="evidence" value="ECO:0007669"/>
    <property type="project" value="UniProtKB-KW"/>
</dbReference>
<evidence type="ECO:0000313" key="4">
    <source>
        <dbReference type="EMBL" id="MPM27623.1"/>
    </source>
</evidence>
<dbReference type="PANTHER" id="PTHR20919:SF0">
    <property type="entry name" value="HOMOSERINE O-SUCCINYLTRANSFERASE"/>
    <property type="match status" value="1"/>
</dbReference>
<gene>
    <name evidence="4" type="primary">metAA1_2</name>
    <name evidence="4" type="ORF">SDC9_74136</name>
</gene>
<dbReference type="EMBL" id="VSSQ01005042">
    <property type="protein sequence ID" value="MPM27623.1"/>
    <property type="molecule type" value="Genomic_DNA"/>
</dbReference>
<reference evidence="4" key="1">
    <citation type="submission" date="2019-08" db="EMBL/GenBank/DDBJ databases">
        <authorList>
            <person name="Kucharzyk K."/>
            <person name="Murdoch R.W."/>
            <person name="Higgins S."/>
            <person name="Loffler F."/>
        </authorList>
    </citation>
    <scope>NUCLEOTIDE SEQUENCE</scope>
</reference>
<dbReference type="PIRSF" id="PIRSF000450">
    <property type="entry name" value="H_ser_succinyltr"/>
    <property type="match status" value="1"/>
</dbReference>
<evidence type="ECO:0000256" key="3">
    <source>
        <dbReference type="ARBA" id="ARBA00023315"/>
    </source>
</evidence>
<dbReference type="Pfam" id="PF04204">
    <property type="entry name" value="HTS"/>
    <property type="match status" value="1"/>
</dbReference>
<dbReference type="EC" id="2.3.1.31" evidence="4"/>
<dbReference type="GO" id="GO:0004414">
    <property type="term" value="F:homoserine O-acetyltransferase activity"/>
    <property type="evidence" value="ECO:0007669"/>
    <property type="project" value="UniProtKB-EC"/>
</dbReference>
<dbReference type="Gene3D" id="3.40.50.880">
    <property type="match status" value="1"/>
</dbReference>
<keyword evidence="1" id="KW-0028">Amino-acid biosynthesis</keyword>
<keyword evidence="2 4" id="KW-0808">Transferase</keyword>
<accession>A0A644YMA6</accession>
<comment type="caution">
    <text evidence="4">The sequence shown here is derived from an EMBL/GenBank/DDBJ whole genome shotgun (WGS) entry which is preliminary data.</text>
</comment>
<dbReference type="AlphaFoldDB" id="A0A644YMA6"/>
<dbReference type="CDD" id="cd03131">
    <property type="entry name" value="GATase1_HTS"/>
    <property type="match status" value="1"/>
</dbReference>